<dbReference type="InterPro" id="IPR039537">
    <property type="entry name" value="Retrotran_Ty1/copia-like"/>
</dbReference>
<name>A0A9Q3F3P6_9BASI</name>
<dbReference type="GO" id="GO:0015074">
    <property type="term" value="P:DNA integration"/>
    <property type="evidence" value="ECO:0007669"/>
    <property type="project" value="UniProtKB-KW"/>
</dbReference>
<evidence type="ECO:0000256" key="12">
    <source>
        <dbReference type="ARBA" id="ARBA00022840"/>
    </source>
</evidence>
<dbReference type="CDD" id="cd09272">
    <property type="entry name" value="RNase_HI_RT_Ty1"/>
    <property type="match status" value="1"/>
</dbReference>
<dbReference type="InterPro" id="IPR043502">
    <property type="entry name" value="DNA/RNA_pol_sf"/>
</dbReference>
<keyword evidence="3" id="KW-1188">Viral release from host cell</keyword>
<evidence type="ECO:0000256" key="15">
    <source>
        <dbReference type="ARBA" id="ARBA00022908"/>
    </source>
</evidence>
<keyword evidence="4" id="KW-0645">Protease</keyword>
<keyword evidence="13" id="KW-0460">Magnesium</keyword>
<dbReference type="Pfam" id="PF22936">
    <property type="entry name" value="Pol_BBD"/>
    <property type="match status" value="1"/>
</dbReference>
<keyword evidence="9" id="KW-0064">Aspartyl protease</keyword>
<dbReference type="InterPro" id="IPR012337">
    <property type="entry name" value="RNaseH-like_sf"/>
</dbReference>
<dbReference type="PANTHER" id="PTHR42648">
    <property type="entry name" value="TRANSPOSASE, PUTATIVE-RELATED"/>
    <property type="match status" value="1"/>
</dbReference>
<dbReference type="GO" id="GO:0005524">
    <property type="term" value="F:ATP binding"/>
    <property type="evidence" value="ECO:0007669"/>
    <property type="project" value="UniProtKB-KW"/>
</dbReference>
<keyword evidence="10" id="KW-0255">Endonuclease</keyword>
<evidence type="ECO:0000256" key="6">
    <source>
        <dbReference type="ARBA" id="ARBA00022722"/>
    </source>
</evidence>
<comment type="function">
    <text evidence="1">The aspartyl protease (PR) mediates the proteolytic cleavages of the Gag and Gag-Pol polyproteins after assembly of the VLP.</text>
</comment>
<evidence type="ECO:0000256" key="22">
    <source>
        <dbReference type="ARBA" id="ARBA00049244"/>
    </source>
</evidence>
<evidence type="ECO:0000256" key="19">
    <source>
        <dbReference type="ARBA" id="ARBA00023172"/>
    </source>
</evidence>
<dbReference type="PANTHER" id="PTHR42648:SF11">
    <property type="entry name" value="TRANSPOSON TY4-P GAG-POL POLYPROTEIN"/>
    <property type="match status" value="1"/>
</dbReference>
<dbReference type="InterPro" id="IPR013103">
    <property type="entry name" value="RVT_2"/>
</dbReference>
<comment type="catalytic activity">
    <reaction evidence="21">
        <text>DNA(n) + a 2'-deoxyribonucleoside 5'-triphosphate = DNA(n+1) + diphosphate</text>
        <dbReference type="Rhea" id="RHEA:22508"/>
        <dbReference type="Rhea" id="RHEA-COMP:17339"/>
        <dbReference type="Rhea" id="RHEA-COMP:17340"/>
        <dbReference type="ChEBI" id="CHEBI:33019"/>
        <dbReference type="ChEBI" id="CHEBI:61560"/>
        <dbReference type="ChEBI" id="CHEBI:173112"/>
        <dbReference type="EC" id="2.7.7.49"/>
    </reaction>
</comment>
<dbReference type="SUPFAM" id="SSF53098">
    <property type="entry name" value="Ribonuclease H-like"/>
    <property type="match status" value="1"/>
</dbReference>
<reference evidence="25" key="1">
    <citation type="submission" date="2021-03" db="EMBL/GenBank/DDBJ databases">
        <title>Draft genome sequence of rust myrtle Austropuccinia psidii MF-1, a brazilian biotype.</title>
        <authorList>
            <person name="Quecine M.C."/>
            <person name="Pachon D.M.R."/>
            <person name="Bonatelli M.L."/>
            <person name="Correr F.H."/>
            <person name="Franceschini L.M."/>
            <person name="Leite T.F."/>
            <person name="Margarido G.R.A."/>
            <person name="Almeida C.A."/>
            <person name="Ferrarezi J.A."/>
            <person name="Labate C.A."/>
        </authorList>
    </citation>
    <scope>NUCLEOTIDE SEQUENCE</scope>
    <source>
        <strain evidence="25">MF-1</strain>
    </source>
</reference>
<feature type="region of interest" description="Disordered" evidence="23">
    <location>
        <begin position="683"/>
        <end position="761"/>
    </location>
</feature>
<comment type="catalytic activity">
    <reaction evidence="22">
        <text>DNA(n) + a 2'-deoxyribonucleoside 5'-triphosphate = DNA(n+1) + diphosphate</text>
        <dbReference type="Rhea" id="RHEA:22508"/>
        <dbReference type="Rhea" id="RHEA-COMP:17339"/>
        <dbReference type="Rhea" id="RHEA-COMP:17340"/>
        <dbReference type="ChEBI" id="CHEBI:33019"/>
        <dbReference type="ChEBI" id="CHEBI:61560"/>
        <dbReference type="ChEBI" id="CHEBI:173112"/>
        <dbReference type="EC" id="2.7.7.7"/>
    </reaction>
</comment>
<evidence type="ECO:0000256" key="10">
    <source>
        <dbReference type="ARBA" id="ARBA00022759"/>
    </source>
</evidence>
<sequence>MKIHLRSRDLLEVCEKSIAPDASTNAANKWTKASFEAINLITTRITERVFREVINSETIENSRELWSKIAEQYASKRAVNRGRVWMDWQRCFFDGNLQNYIDTCRKLMMELDAVSIVVPEELLSYSLLGKLGGSSHLSQFVENLIFNEDIIEKPLLILSRLQDFANHNHQNTSRSESNSTALTTALNEPHKIIFYCANGRHNSKCTTHKKEECWAENPHLRPSRKDKKRKNNPTAHLSVVQALMTMLEPTYPTTDQIVVDCGATHHMFSNIKFFTDQPRSINSEVTTGDSQSQLRAIGIGRVTLKCNDKILKLENCLLVPGLKCNLISMLELFKNQLTVHRQNNTFSLVSNNEVLLTGEIINRLMYINYNIPSTLLTTSEKHHWHNRLGHPGPAVLKHLGLFNGETSCLICETNKAHRLPFNHHFDPAQNPMDSIHIDLVGPITPPSLSGFKYLLTIVDQSTSFKITKFLKKKSESFDQFVIAKNLMENQQNKKMKKLTSDRGGEFVNEKFKKLSEECGFIHILSPPDTPEHNGYAERCNRTILEKARCLMGMANLPNEYWAEAINTSVFLSNLSPTASRKNNSPYQLWYNRSPRLARLRTFGCRAVIYSLKKHRNWKLAPPGQEGILLGFENENTSYQILRLADLKVTVTRNAIFNENIFPYVNGGKSKTPWNVKEVFDQPTNDSHLSLSETNSPATANDNSLTNIIPQTDDNMNSLDESPPEQTDSFDDESMIQNTCQPMPPIDEQRTNNTDKTPRLKVIGPRHPTIITSDVDPIHILPYSRRPVSYLTKSEETPSTYHGALKSDNKSEWIKAIEKELATMDKLDVWDIIDLKKEYKLVGTTWVFKLKRNHLNQIIERKARLCAQGFTQTPGIDFNNTYAPTGRLNSLRALIAHACINKLDFHQVDVKSAFLNAPLTELVYLSIPQGLNIDRRQFCLRLKKAIYGLKQAPLAWYNRLKLWLQSVGFMTCKLDPCIFHRKDPEDLWIYVHVDDFALFGKNLHIFKKEIHDEFDIKDMGPADLLLGIKINQQKESITLDQHHFVESLLDSYGMQDCKAVSTPLVPNKHLGPATQEERDAFDSVQVNFRSAVGSINYLSTATRPDLSFAVSSLSQYLEKPGIQHWKAFLHVLRYLQGTREVGLCYSRIGKPGLIAFSDADWGNCRVTRRSTSGFLAQLHGCLIFWKTRKQPSVSISTAEAEYKSLCDLTSELLWFRQWCQEACIFQFDAAITIWEDNQSCINTANGSCNLNNKRMKHVDIQLHFVKEAIEANLIRLEYASTVNMLADFLTKSVPKPTLQRALTELGVCRLGVRGDVEKQKPQ</sequence>
<gene>
    <name evidence="25" type="ORF">O181_074000</name>
</gene>
<dbReference type="GO" id="GO:0005634">
    <property type="term" value="C:nucleus"/>
    <property type="evidence" value="ECO:0007669"/>
    <property type="project" value="UniProtKB-ARBA"/>
</dbReference>
<keyword evidence="26" id="KW-1185">Reference proteome</keyword>
<evidence type="ECO:0000256" key="18">
    <source>
        <dbReference type="ARBA" id="ARBA00023113"/>
    </source>
</evidence>
<keyword evidence="20" id="KW-0511">Multifunctional enzyme</keyword>
<dbReference type="GO" id="GO:0004190">
    <property type="term" value="F:aspartic-type endopeptidase activity"/>
    <property type="evidence" value="ECO:0007669"/>
    <property type="project" value="UniProtKB-KW"/>
</dbReference>
<dbReference type="Pfam" id="PF14223">
    <property type="entry name" value="Retrotran_gag_2"/>
    <property type="match status" value="1"/>
</dbReference>
<evidence type="ECO:0000313" key="26">
    <source>
        <dbReference type="Proteomes" id="UP000765509"/>
    </source>
</evidence>
<dbReference type="EMBL" id="AVOT02039263">
    <property type="protein sequence ID" value="MBW0534285.1"/>
    <property type="molecule type" value="Genomic_DNA"/>
</dbReference>
<dbReference type="GO" id="GO:0003887">
    <property type="term" value="F:DNA-directed DNA polymerase activity"/>
    <property type="evidence" value="ECO:0007669"/>
    <property type="project" value="UniProtKB-KW"/>
</dbReference>
<dbReference type="InterPro" id="IPR001584">
    <property type="entry name" value="Integrase_cat-core"/>
</dbReference>
<evidence type="ECO:0000259" key="24">
    <source>
        <dbReference type="PROSITE" id="PS50994"/>
    </source>
</evidence>
<evidence type="ECO:0000256" key="11">
    <source>
        <dbReference type="ARBA" id="ARBA00022801"/>
    </source>
</evidence>
<dbReference type="GO" id="GO:0032196">
    <property type="term" value="P:transposition"/>
    <property type="evidence" value="ECO:0007669"/>
    <property type="project" value="UniProtKB-KW"/>
</dbReference>
<accession>A0A9Q3F3P6</accession>
<dbReference type="SUPFAM" id="SSF56672">
    <property type="entry name" value="DNA/RNA polymerases"/>
    <property type="match status" value="1"/>
</dbReference>
<keyword evidence="8" id="KW-0547">Nucleotide-binding</keyword>
<evidence type="ECO:0000256" key="9">
    <source>
        <dbReference type="ARBA" id="ARBA00022750"/>
    </source>
</evidence>
<keyword evidence="17" id="KW-0808">Transferase</keyword>
<dbReference type="Pfam" id="PF07727">
    <property type="entry name" value="RVT_2"/>
    <property type="match status" value="1"/>
</dbReference>
<evidence type="ECO:0000256" key="16">
    <source>
        <dbReference type="ARBA" id="ARBA00022918"/>
    </source>
</evidence>
<organism evidence="25 26">
    <name type="scientific">Austropuccinia psidii MF-1</name>
    <dbReference type="NCBI Taxonomy" id="1389203"/>
    <lineage>
        <taxon>Eukaryota</taxon>
        <taxon>Fungi</taxon>
        <taxon>Dikarya</taxon>
        <taxon>Basidiomycota</taxon>
        <taxon>Pucciniomycotina</taxon>
        <taxon>Pucciniomycetes</taxon>
        <taxon>Pucciniales</taxon>
        <taxon>Sphaerophragmiaceae</taxon>
        <taxon>Austropuccinia</taxon>
    </lineage>
</organism>
<keyword evidence="16" id="KW-0695">RNA-directed DNA polymerase</keyword>
<keyword evidence="6" id="KW-0540">Nuclease</keyword>
<evidence type="ECO:0000256" key="1">
    <source>
        <dbReference type="ARBA" id="ARBA00002180"/>
    </source>
</evidence>
<proteinExistence type="predicted"/>
<evidence type="ECO:0000256" key="21">
    <source>
        <dbReference type="ARBA" id="ARBA00048173"/>
    </source>
</evidence>
<evidence type="ECO:0000256" key="7">
    <source>
        <dbReference type="ARBA" id="ARBA00022723"/>
    </source>
</evidence>
<evidence type="ECO:0000256" key="4">
    <source>
        <dbReference type="ARBA" id="ARBA00022670"/>
    </source>
</evidence>
<dbReference type="GO" id="GO:0003964">
    <property type="term" value="F:RNA-directed DNA polymerase activity"/>
    <property type="evidence" value="ECO:0007669"/>
    <property type="project" value="UniProtKB-KW"/>
</dbReference>
<dbReference type="Proteomes" id="UP000765509">
    <property type="component" value="Unassembled WGS sequence"/>
</dbReference>
<evidence type="ECO:0000256" key="8">
    <source>
        <dbReference type="ARBA" id="ARBA00022741"/>
    </source>
</evidence>
<evidence type="ECO:0000313" key="25">
    <source>
        <dbReference type="EMBL" id="MBW0534285.1"/>
    </source>
</evidence>
<evidence type="ECO:0000256" key="5">
    <source>
        <dbReference type="ARBA" id="ARBA00022695"/>
    </source>
</evidence>
<keyword evidence="18" id="KW-0917">Virion maturation</keyword>
<dbReference type="Gene3D" id="3.30.420.10">
    <property type="entry name" value="Ribonuclease H-like superfamily/Ribonuclease H"/>
    <property type="match status" value="1"/>
</dbReference>
<keyword evidence="2" id="KW-0815">Transposition</keyword>
<evidence type="ECO:0000256" key="2">
    <source>
        <dbReference type="ARBA" id="ARBA00022578"/>
    </source>
</evidence>
<keyword evidence="12" id="KW-0067">ATP-binding</keyword>
<dbReference type="GO" id="GO:0003723">
    <property type="term" value="F:RNA binding"/>
    <property type="evidence" value="ECO:0007669"/>
    <property type="project" value="UniProtKB-KW"/>
</dbReference>
<keyword evidence="17" id="KW-0239">DNA-directed DNA polymerase</keyword>
<evidence type="ECO:0000256" key="20">
    <source>
        <dbReference type="ARBA" id="ARBA00023268"/>
    </source>
</evidence>
<keyword evidence="7" id="KW-0479">Metal-binding</keyword>
<protein>
    <recommendedName>
        <fullName evidence="24">Integrase catalytic domain-containing protein</fullName>
    </recommendedName>
</protein>
<keyword evidence="5" id="KW-0548">Nucleotidyltransferase</keyword>
<feature type="domain" description="Integrase catalytic" evidence="24">
    <location>
        <begin position="427"/>
        <end position="593"/>
    </location>
</feature>
<evidence type="ECO:0000256" key="3">
    <source>
        <dbReference type="ARBA" id="ARBA00022612"/>
    </source>
</evidence>
<dbReference type="GO" id="GO:0006508">
    <property type="term" value="P:proteolysis"/>
    <property type="evidence" value="ECO:0007669"/>
    <property type="project" value="UniProtKB-KW"/>
</dbReference>
<dbReference type="InterPro" id="IPR036397">
    <property type="entry name" value="RNaseH_sf"/>
</dbReference>
<keyword evidence="15" id="KW-0229">DNA integration</keyword>
<evidence type="ECO:0000256" key="14">
    <source>
        <dbReference type="ARBA" id="ARBA00022884"/>
    </source>
</evidence>
<keyword evidence="11" id="KW-0378">Hydrolase</keyword>
<keyword evidence="14" id="KW-0694">RNA-binding</keyword>
<dbReference type="Pfam" id="PF25597">
    <property type="entry name" value="SH3_retrovirus"/>
    <property type="match status" value="1"/>
</dbReference>
<dbReference type="GO" id="GO:0046872">
    <property type="term" value="F:metal ion binding"/>
    <property type="evidence" value="ECO:0007669"/>
    <property type="project" value="UniProtKB-KW"/>
</dbReference>
<dbReference type="InterPro" id="IPR057670">
    <property type="entry name" value="SH3_retrovirus"/>
</dbReference>
<dbReference type="PROSITE" id="PS50994">
    <property type="entry name" value="INTEGRASE"/>
    <property type="match status" value="1"/>
</dbReference>
<evidence type="ECO:0000256" key="23">
    <source>
        <dbReference type="SAM" id="MobiDB-lite"/>
    </source>
</evidence>
<evidence type="ECO:0000256" key="13">
    <source>
        <dbReference type="ARBA" id="ARBA00022842"/>
    </source>
</evidence>
<keyword evidence="19" id="KW-0233">DNA recombination</keyword>
<dbReference type="InterPro" id="IPR054722">
    <property type="entry name" value="PolX-like_BBD"/>
</dbReference>
<comment type="caution">
    <text evidence="25">The sequence shown here is derived from an EMBL/GenBank/DDBJ whole genome shotgun (WGS) entry which is preliminary data.</text>
</comment>
<dbReference type="GO" id="GO:0006310">
    <property type="term" value="P:DNA recombination"/>
    <property type="evidence" value="ECO:0007669"/>
    <property type="project" value="UniProtKB-KW"/>
</dbReference>
<dbReference type="GO" id="GO:0004519">
    <property type="term" value="F:endonuclease activity"/>
    <property type="evidence" value="ECO:0007669"/>
    <property type="project" value="UniProtKB-KW"/>
</dbReference>
<evidence type="ECO:0000256" key="17">
    <source>
        <dbReference type="ARBA" id="ARBA00022932"/>
    </source>
</evidence>
<feature type="compositionally biased region" description="Polar residues" evidence="23">
    <location>
        <begin position="683"/>
        <end position="726"/>
    </location>
</feature>